<evidence type="ECO:0000313" key="3">
    <source>
        <dbReference type="Proteomes" id="UP000297966"/>
    </source>
</evidence>
<dbReference type="OrthoDB" id="7644867at2"/>
<sequence>MYRGTEIMTTSKVGHAAMAALIGVAFAGSALPAHAEIKNYEFQLVQPTLKAGADRIVMVRLVDKATGKAVSDAVIFASRLDMAPDGMQEMVTKVTWMPGTEPGTYRFKANFSMAGRWQLSLGAKVQGETGTVENKLVVTAEQ</sequence>
<keyword evidence="3" id="KW-1185">Reference proteome</keyword>
<dbReference type="Pfam" id="PF13115">
    <property type="entry name" value="YtkA"/>
    <property type="match status" value="1"/>
</dbReference>
<reference evidence="2 3" key="1">
    <citation type="submission" date="2019-03" db="EMBL/GenBank/DDBJ databases">
        <title>Bradyrhizobium diversity isolated from nodules of Chamaecrista fasciculata.</title>
        <authorList>
            <person name="Klepa M.S."/>
            <person name="Urquiaga M.O."/>
            <person name="Hungria M."/>
            <person name="Delamuta J.R."/>
        </authorList>
    </citation>
    <scope>NUCLEOTIDE SEQUENCE [LARGE SCALE GENOMIC DNA]</scope>
    <source>
        <strain evidence="2 3">CNPSo 3448</strain>
    </source>
</reference>
<organism evidence="2 3">
    <name type="scientific">Bradyrhizobium niftali</name>
    <dbReference type="NCBI Taxonomy" id="2560055"/>
    <lineage>
        <taxon>Bacteria</taxon>
        <taxon>Pseudomonadati</taxon>
        <taxon>Pseudomonadota</taxon>
        <taxon>Alphaproteobacteria</taxon>
        <taxon>Hyphomicrobiales</taxon>
        <taxon>Nitrobacteraceae</taxon>
        <taxon>Bradyrhizobium</taxon>
    </lineage>
</organism>
<gene>
    <name evidence="2" type="ORF">E4K65_27950</name>
</gene>
<evidence type="ECO:0000313" key="2">
    <source>
        <dbReference type="EMBL" id="TFV44513.1"/>
    </source>
</evidence>
<dbReference type="EMBL" id="SPQT01000018">
    <property type="protein sequence ID" value="TFV44513.1"/>
    <property type="molecule type" value="Genomic_DNA"/>
</dbReference>
<proteinExistence type="predicted"/>
<evidence type="ECO:0000259" key="1">
    <source>
        <dbReference type="Pfam" id="PF13115"/>
    </source>
</evidence>
<dbReference type="InterPro" id="IPR032693">
    <property type="entry name" value="YtkA-like_dom"/>
</dbReference>
<protein>
    <submittedName>
        <fullName evidence="2">Heavy metal RND transporter</fullName>
    </submittedName>
</protein>
<feature type="domain" description="YtkA-like" evidence="1">
    <location>
        <begin position="35"/>
        <end position="121"/>
    </location>
</feature>
<dbReference type="Proteomes" id="UP000297966">
    <property type="component" value="Unassembled WGS sequence"/>
</dbReference>
<dbReference type="AlphaFoldDB" id="A0A4Y9LR59"/>
<comment type="caution">
    <text evidence="2">The sequence shown here is derived from an EMBL/GenBank/DDBJ whole genome shotgun (WGS) entry which is preliminary data.</text>
</comment>
<accession>A0A4Y9LR59</accession>
<name>A0A4Y9LR59_9BRAD</name>